<dbReference type="SUPFAM" id="SSF56091">
    <property type="entry name" value="DNA ligase/mRNA capping enzyme, catalytic domain"/>
    <property type="match status" value="1"/>
</dbReference>
<keyword evidence="8 12" id="KW-0520">NAD</keyword>
<dbReference type="PANTHER" id="PTHR23389:SF9">
    <property type="entry name" value="DNA LIGASE"/>
    <property type="match status" value="1"/>
</dbReference>
<evidence type="ECO:0000256" key="2">
    <source>
        <dbReference type="ARBA" id="ARBA00022598"/>
    </source>
</evidence>
<evidence type="ECO:0000256" key="9">
    <source>
        <dbReference type="ARBA" id="ARBA00023204"/>
    </source>
</evidence>
<dbReference type="PROSITE" id="PS50172">
    <property type="entry name" value="BRCT"/>
    <property type="match status" value="1"/>
</dbReference>
<dbReference type="InterPro" id="IPR001679">
    <property type="entry name" value="DNA_ligase"/>
</dbReference>
<dbReference type="NCBIfam" id="NF005932">
    <property type="entry name" value="PRK07956.1"/>
    <property type="match status" value="1"/>
</dbReference>
<dbReference type="PIRSF" id="PIRSF001604">
    <property type="entry name" value="LigA"/>
    <property type="match status" value="1"/>
</dbReference>
<feature type="domain" description="BRCT" evidence="14">
    <location>
        <begin position="630"/>
        <end position="702"/>
    </location>
</feature>
<dbReference type="InterPro" id="IPR013840">
    <property type="entry name" value="DNAligase_N"/>
</dbReference>
<dbReference type="InterPro" id="IPR004149">
    <property type="entry name" value="Znf_DNAligase_C4"/>
</dbReference>
<dbReference type="HAMAP" id="MF_01588">
    <property type="entry name" value="DNA_ligase_A"/>
    <property type="match status" value="1"/>
</dbReference>
<dbReference type="InterPro" id="IPR004150">
    <property type="entry name" value="NAD_DNA_ligase_OB"/>
</dbReference>
<evidence type="ECO:0000256" key="11">
    <source>
        <dbReference type="ARBA" id="ARBA00034005"/>
    </source>
</evidence>
<dbReference type="InterPro" id="IPR012340">
    <property type="entry name" value="NA-bd_OB-fold"/>
</dbReference>
<keyword evidence="6 12" id="KW-0862">Zinc</keyword>
<keyword evidence="16" id="KW-1185">Reference proteome</keyword>
<comment type="similarity">
    <text evidence="12">Belongs to the NAD-dependent DNA ligase family. LigA subfamily.</text>
</comment>
<protein>
    <recommendedName>
        <fullName evidence="12 13">DNA ligase</fullName>
        <ecNumber evidence="12 13">6.5.1.2</ecNumber>
    </recommendedName>
    <alternativeName>
        <fullName evidence="12">Polydeoxyribonucleotide synthase [NAD(+)]</fullName>
    </alternativeName>
</protein>
<feature type="binding site" evidence="12">
    <location>
        <position position="145"/>
    </location>
    <ligand>
        <name>NAD(+)</name>
        <dbReference type="ChEBI" id="CHEBI:57540"/>
    </ligand>
</feature>
<keyword evidence="4 12" id="KW-0479">Metal-binding</keyword>
<evidence type="ECO:0000256" key="3">
    <source>
        <dbReference type="ARBA" id="ARBA00022705"/>
    </source>
</evidence>
<comment type="caution">
    <text evidence="12">Lacks conserved residue(s) required for the propagation of feature annotation.</text>
</comment>
<name>A0ABW8YQY4_9SPHN</name>
<dbReference type="Gene3D" id="1.10.287.610">
    <property type="entry name" value="Helix hairpin bin"/>
    <property type="match status" value="1"/>
</dbReference>
<feature type="active site" description="N6-AMP-lysine intermediate" evidence="12">
    <location>
        <position position="124"/>
    </location>
</feature>
<dbReference type="EMBL" id="JBELQC010000001">
    <property type="protein sequence ID" value="MFL9841655.1"/>
    <property type="molecule type" value="Genomic_DNA"/>
</dbReference>
<dbReference type="Pfam" id="PF00533">
    <property type="entry name" value="BRCT"/>
    <property type="match status" value="1"/>
</dbReference>
<organism evidence="15 16">
    <name type="scientific">Sphingomonas plantiphila</name>
    <dbReference type="NCBI Taxonomy" id="3163295"/>
    <lineage>
        <taxon>Bacteria</taxon>
        <taxon>Pseudomonadati</taxon>
        <taxon>Pseudomonadota</taxon>
        <taxon>Alphaproteobacteria</taxon>
        <taxon>Sphingomonadales</taxon>
        <taxon>Sphingomonadaceae</taxon>
        <taxon>Sphingomonas</taxon>
    </lineage>
</organism>
<dbReference type="InterPro" id="IPR036420">
    <property type="entry name" value="BRCT_dom_sf"/>
</dbReference>
<keyword evidence="7 12" id="KW-0460">Magnesium</keyword>
<dbReference type="EC" id="6.5.1.2" evidence="12 13"/>
<keyword evidence="5 12" id="KW-0227">DNA damage</keyword>
<feature type="binding site" evidence="12">
    <location>
        <position position="422"/>
    </location>
    <ligand>
        <name>Zn(2+)</name>
        <dbReference type="ChEBI" id="CHEBI:29105"/>
    </ligand>
</feature>
<dbReference type="PROSITE" id="PS01055">
    <property type="entry name" value="DNA_LIGASE_N1"/>
    <property type="match status" value="1"/>
</dbReference>
<dbReference type="InterPro" id="IPR018239">
    <property type="entry name" value="DNA_ligase_AS"/>
</dbReference>
<evidence type="ECO:0000256" key="10">
    <source>
        <dbReference type="ARBA" id="ARBA00023211"/>
    </source>
</evidence>
<dbReference type="RefSeq" id="WP_408078546.1">
    <property type="nucleotide sequence ID" value="NZ_JBELQC010000001.1"/>
</dbReference>
<dbReference type="SUPFAM" id="SSF52113">
    <property type="entry name" value="BRCT domain"/>
    <property type="match status" value="1"/>
</dbReference>
<dbReference type="Gene3D" id="1.10.150.20">
    <property type="entry name" value="5' to 3' exonuclease, C-terminal subdomain"/>
    <property type="match status" value="2"/>
</dbReference>
<dbReference type="CDD" id="cd17748">
    <property type="entry name" value="BRCT_DNA_ligase_like"/>
    <property type="match status" value="1"/>
</dbReference>
<dbReference type="Pfam" id="PF03119">
    <property type="entry name" value="DNA_ligase_ZBD"/>
    <property type="match status" value="1"/>
</dbReference>
<evidence type="ECO:0000259" key="14">
    <source>
        <dbReference type="PROSITE" id="PS50172"/>
    </source>
</evidence>
<evidence type="ECO:0000256" key="5">
    <source>
        <dbReference type="ARBA" id="ARBA00022763"/>
    </source>
</evidence>
<dbReference type="Proteomes" id="UP001629244">
    <property type="component" value="Unassembled WGS sequence"/>
</dbReference>
<evidence type="ECO:0000256" key="13">
    <source>
        <dbReference type="RuleBase" id="RU000618"/>
    </source>
</evidence>
<dbReference type="Gene3D" id="3.40.50.10190">
    <property type="entry name" value="BRCT domain"/>
    <property type="match status" value="1"/>
</dbReference>
<proteinExistence type="inferred from homology"/>
<feature type="binding site" evidence="12">
    <location>
        <position position="122"/>
    </location>
    <ligand>
        <name>NAD(+)</name>
        <dbReference type="ChEBI" id="CHEBI:57540"/>
    </ligand>
</feature>
<dbReference type="Pfam" id="PF03120">
    <property type="entry name" value="OB_DNA_ligase"/>
    <property type="match status" value="1"/>
</dbReference>
<dbReference type="InterPro" id="IPR001357">
    <property type="entry name" value="BRCT_dom"/>
</dbReference>
<dbReference type="Gene3D" id="6.20.10.30">
    <property type="match status" value="1"/>
</dbReference>
<gene>
    <name evidence="12 15" type="primary">ligA</name>
    <name evidence="15" type="ORF">ABS767_11830</name>
</gene>
<keyword evidence="2 12" id="KW-0436">Ligase</keyword>
<accession>A0ABW8YQY4</accession>
<evidence type="ECO:0000256" key="1">
    <source>
        <dbReference type="ARBA" id="ARBA00004067"/>
    </source>
</evidence>
<dbReference type="InterPro" id="IPR013839">
    <property type="entry name" value="DNAligase_adenylation"/>
</dbReference>
<feature type="binding site" evidence="12">
    <location>
        <begin position="39"/>
        <end position="43"/>
    </location>
    <ligand>
        <name>NAD(+)</name>
        <dbReference type="ChEBI" id="CHEBI:57540"/>
    </ligand>
</feature>
<dbReference type="Pfam" id="PF01653">
    <property type="entry name" value="DNA_ligase_aden"/>
    <property type="match status" value="1"/>
</dbReference>
<feature type="binding site" evidence="12">
    <location>
        <position position="303"/>
    </location>
    <ligand>
        <name>NAD(+)</name>
        <dbReference type="ChEBI" id="CHEBI:57540"/>
    </ligand>
</feature>
<dbReference type="PANTHER" id="PTHR23389">
    <property type="entry name" value="CHROMOSOME TRANSMISSION FIDELITY FACTOR 18"/>
    <property type="match status" value="1"/>
</dbReference>
<keyword evidence="10 12" id="KW-0464">Manganese</keyword>
<dbReference type="Pfam" id="PF12826">
    <property type="entry name" value="HHH_2"/>
    <property type="match status" value="1"/>
</dbReference>
<comment type="cofactor">
    <cofactor evidence="12">
        <name>Mg(2+)</name>
        <dbReference type="ChEBI" id="CHEBI:18420"/>
    </cofactor>
    <cofactor evidence="12">
        <name>Mn(2+)</name>
        <dbReference type="ChEBI" id="CHEBI:29035"/>
    </cofactor>
</comment>
<dbReference type="Gene3D" id="2.40.50.140">
    <property type="entry name" value="Nucleic acid-binding proteins"/>
    <property type="match status" value="1"/>
</dbReference>
<sequence>MDTLPATDAEAAAELERLAVEIARHNRLYHTDDAPEISDAAYDALMRRNAAIEAAFPALVRADSPSRQVGAAPAGHLAKVAHAQPMMSLDNAFSDEEVMEFVGRVRRFLKLEDDAPVRLTAEPKIDGLSCSLRYEHRKLVLAATRGDGRVGENVTANALTIGDIPTELPADAPDLFEVRGEVYMAKADFLALNARLLAEAEGTGKEARQFANPRNAAAGSLRQKDAAVTQARPLRFLAHGWGEVAALPGETQSAVVDAIRSWGFPVSDMFRGADTAAQALTVYREIEKARADLPFDIDGVVYKVDRLDWQERLGSVGRAPRWAIAHKFPAERAETVLNAIDIQVGRTGKLTPVARLEPVTVGGVTVTNATLHNADEIARLGVRPGDRVLLQRAGDVIPQIVENLTPDATRAPWAFPDHCPECGSEAVAEEGEVDVRCTGGLICPAQRLERLKHFVSRGALDIEGLGEKTIAEFLDLGWIAEPADIFRLSRHRDALLGREGWKEKSVDNLLAAIEAKREPDAARLLFGLGIRHIGAITARDLMKRLETLPALAALADQIIALREATAPAIGESETKFAARLDKAIAEHIGIENVGAAVGHALADFFHEPHNRSVWDDLLAEVTPPPFIVEARASEVSGKTVVFTGSLETLSRDEAKAQAESLGARVAGSVSAKTDLVVAGPGAGSKLKKAADLGIEVIDEAKWAEIVASAG</sequence>
<feature type="binding site" evidence="12">
    <location>
        <begin position="88"/>
        <end position="89"/>
    </location>
    <ligand>
        <name>NAD(+)</name>
        <dbReference type="ChEBI" id="CHEBI:57540"/>
    </ligand>
</feature>
<dbReference type="Gene3D" id="3.30.470.30">
    <property type="entry name" value="DNA ligase/mRNA capping enzyme"/>
    <property type="match status" value="1"/>
</dbReference>
<evidence type="ECO:0000256" key="7">
    <source>
        <dbReference type="ARBA" id="ARBA00022842"/>
    </source>
</evidence>
<feature type="binding site" evidence="12">
    <location>
        <position position="443"/>
    </location>
    <ligand>
        <name>Zn(2+)</name>
        <dbReference type="ChEBI" id="CHEBI:29105"/>
    </ligand>
</feature>
<feature type="binding site" evidence="12">
    <location>
        <position position="327"/>
    </location>
    <ligand>
        <name>NAD(+)</name>
        <dbReference type="ChEBI" id="CHEBI:57540"/>
    </ligand>
</feature>
<keyword evidence="9 12" id="KW-0234">DNA repair</keyword>
<dbReference type="InterPro" id="IPR041663">
    <property type="entry name" value="DisA/LigA_HHH"/>
</dbReference>
<dbReference type="SMART" id="SM00532">
    <property type="entry name" value="LIGANc"/>
    <property type="match status" value="1"/>
</dbReference>
<reference evidence="15 16" key="1">
    <citation type="submission" date="2024-06" db="EMBL/GenBank/DDBJ databases">
        <authorList>
            <person name="Kaempfer P."/>
            <person name="Viver T."/>
        </authorList>
    </citation>
    <scope>NUCLEOTIDE SEQUENCE [LARGE SCALE GENOMIC DNA]</scope>
    <source>
        <strain evidence="15 16">ST-64</strain>
    </source>
</reference>
<feature type="binding site" evidence="12">
    <location>
        <position position="181"/>
    </location>
    <ligand>
        <name>NAD(+)</name>
        <dbReference type="ChEBI" id="CHEBI:57540"/>
    </ligand>
</feature>
<comment type="catalytic activity">
    <reaction evidence="11 12 13">
        <text>NAD(+) + (deoxyribonucleotide)n-3'-hydroxyl + 5'-phospho-(deoxyribonucleotide)m = (deoxyribonucleotide)n+m + AMP + beta-nicotinamide D-nucleotide.</text>
        <dbReference type="EC" id="6.5.1.2"/>
    </reaction>
</comment>
<evidence type="ECO:0000313" key="16">
    <source>
        <dbReference type="Proteomes" id="UP001629244"/>
    </source>
</evidence>
<dbReference type="GO" id="GO:0003911">
    <property type="term" value="F:DNA ligase (NAD+) activity"/>
    <property type="evidence" value="ECO:0007669"/>
    <property type="project" value="UniProtKB-EC"/>
</dbReference>
<comment type="caution">
    <text evidence="15">The sequence shown here is derived from an EMBL/GenBank/DDBJ whole genome shotgun (WGS) entry which is preliminary data.</text>
</comment>
<comment type="function">
    <text evidence="1 12">DNA ligase that catalyzes the formation of phosphodiester linkages between 5'-phosphoryl and 3'-hydroxyl groups in double-stranded DNA using NAD as a coenzyme and as the energy source for the reaction. It is essential for DNA replication and repair of damaged DNA.</text>
</comment>
<dbReference type="InterPro" id="IPR010994">
    <property type="entry name" value="RuvA_2-like"/>
</dbReference>
<evidence type="ECO:0000256" key="4">
    <source>
        <dbReference type="ARBA" id="ARBA00022723"/>
    </source>
</evidence>
<evidence type="ECO:0000256" key="6">
    <source>
        <dbReference type="ARBA" id="ARBA00022833"/>
    </source>
</evidence>
<dbReference type="CDD" id="cd00114">
    <property type="entry name" value="LIGANc"/>
    <property type="match status" value="1"/>
</dbReference>
<evidence type="ECO:0000313" key="15">
    <source>
        <dbReference type="EMBL" id="MFL9841655.1"/>
    </source>
</evidence>
<feature type="binding site" evidence="12">
    <location>
        <position position="419"/>
    </location>
    <ligand>
        <name>Zn(2+)</name>
        <dbReference type="ChEBI" id="CHEBI:29105"/>
    </ligand>
</feature>
<evidence type="ECO:0000256" key="8">
    <source>
        <dbReference type="ARBA" id="ARBA00023027"/>
    </source>
</evidence>
<dbReference type="SUPFAM" id="SSF50249">
    <property type="entry name" value="Nucleic acid-binding proteins"/>
    <property type="match status" value="1"/>
</dbReference>
<dbReference type="PROSITE" id="PS01056">
    <property type="entry name" value="DNA_LIGASE_N2"/>
    <property type="match status" value="1"/>
</dbReference>
<evidence type="ECO:0000256" key="12">
    <source>
        <dbReference type="HAMAP-Rule" id="MF_01588"/>
    </source>
</evidence>
<dbReference type="SMART" id="SM00292">
    <property type="entry name" value="BRCT"/>
    <property type="match status" value="1"/>
</dbReference>
<dbReference type="InterPro" id="IPR033136">
    <property type="entry name" value="DNA_ligase_CS"/>
</dbReference>
<dbReference type="SUPFAM" id="SSF47781">
    <property type="entry name" value="RuvA domain 2-like"/>
    <property type="match status" value="1"/>
</dbReference>
<keyword evidence="3 12" id="KW-0235">DNA replication</keyword>
<dbReference type="NCBIfam" id="TIGR00575">
    <property type="entry name" value="dnlj"/>
    <property type="match status" value="1"/>
</dbReference>